<evidence type="ECO:0000313" key="4">
    <source>
        <dbReference type="EMBL" id="MFD1798882.1"/>
    </source>
</evidence>
<gene>
    <name evidence="4" type="ORF">ACFSBK_03275</name>
</gene>
<dbReference type="Pfam" id="PF01501">
    <property type="entry name" value="Glyco_transf_8"/>
    <property type="match status" value="1"/>
</dbReference>
<dbReference type="PANTHER" id="PTHR13778">
    <property type="entry name" value="GLYCOSYLTRANSFERASE 8 DOMAIN-CONTAINING PROTEIN"/>
    <property type="match status" value="1"/>
</dbReference>
<organism evidence="4 5">
    <name type="scientific">Carnobacterium antarcticum</name>
    <dbReference type="NCBI Taxonomy" id="2126436"/>
    <lineage>
        <taxon>Bacteria</taxon>
        <taxon>Bacillati</taxon>
        <taxon>Bacillota</taxon>
        <taxon>Bacilli</taxon>
        <taxon>Lactobacillales</taxon>
        <taxon>Carnobacteriaceae</taxon>
        <taxon>Carnobacterium</taxon>
    </lineage>
</organism>
<keyword evidence="3" id="KW-0479">Metal-binding</keyword>
<evidence type="ECO:0000313" key="5">
    <source>
        <dbReference type="Proteomes" id="UP001597285"/>
    </source>
</evidence>
<dbReference type="EMBL" id="JBHUFF010000008">
    <property type="protein sequence ID" value="MFD1798882.1"/>
    <property type="molecule type" value="Genomic_DNA"/>
</dbReference>
<comment type="caution">
    <text evidence="4">The sequence shown here is derived from an EMBL/GenBank/DDBJ whole genome shotgun (WGS) entry which is preliminary data.</text>
</comment>
<keyword evidence="2" id="KW-0808">Transferase</keyword>
<accession>A0ABW4NN01</accession>
<dbReference type="Gene3D" id="3.90.550.10">
    <property type="entry name" value="Spore Coat Polysaccharide Biosynthesis Protein SpsA, Chain A"/>
    <property type="match status" value="1"/>
</dbReference>
<reference evidence="5" key="1">
    <citation type="journal article" date="2019" name="Int. J. Syst. Evol. Microbiol.">
        <title>The Global Catalogue of Microorganisms (GCM) 10K type strain sequencing project: providing services to taxonomists for standard genome sequencing and annotation.</title>
        <authorList>
            <consortium name="The Broad Institute Genomics Platform"/>
            <consortium name="The Broad Institute Genome Sequencing Center for Infectious Disease"/>
            <person name="Wu L."/>
            <person name="Ma J."/>
        </authorList>
    </citation>
    <scope>NUCLEOTIDE SEQUENCE [LARGE SCALE GENOMIC DNA]</scope>
    <source>
        <strain evidence="5">KCTC 42143</strain>
    </source>
</reference>
<dbReference type="InterPro" id="IPR050748">
    <property type="entry name" value="Glycosyltrans_8_dom-fam"/>
</dbReference>
<name>A0ABW4NN01_9LACT</name>
<evidence type="ECO:0000256" key="2">
    <source>
        <dbReference type="ARBA" id="ARBA00022679"/>
    </source>
</evidence>
<protein>
    <submittedName>
        <fullName evidence="4">Glycosyltransferase family 8 protein</fullName>
    </submittedName>
</protein>
<keyword evidence="5" id="KW-1185">Reference proteome</keyword>
<evidence type="ECO:0000256" key="3">
    <source>
        <dbReference type="ARBA" id="ARBA00022723"/>
    </source>
</evidence>
<dbReference type="InterPro" id="IPR002495">
    <property type="entry name" value="Glyco_trans_8"/>
</dbReference>
<proteinExistence type="predicted"/>
<evidence type="ECO:0000256" key="1">
    <source>
        <dbReference type="ARBA" id="ARBA00022676"/>
    </source>
</evidence>
<keyword evidence="1" id="KW-0328">Glycosyltransferase</keyword>
<dbReference type="InterPro" id="IPR029044">
    <property type="entry name" value="Nucleotide-diphossugar_trans"/>
</dbReference>
<dbReference type="Proteomes" id="UP001597285">
    <property type="component" value="Unassembled WGS sequence"/>
</dbReference>
<dbReference type="PANTHER" id="PTHR13778:SF47">
    <property type="entry name" value="LIPOPOLYSACCHARIDE 1,3-GALACTOSYLTRANSFERASE"/>
    <property type="match status" value="1"/>
</dbReference>
<sequence length="287" mass="34739">MNLLFTLNETYLPPFYTLLRSIFYSNSREEVFDIYLMHKDISDNQLLRLEAFINNEGHSLHVIDCTNLFEEDTVVNRYYSIEMYYRLLAPFVLPDKLDRILYLDPDIINLNSFAKFYNQDFKDNLFIATTHEYATKWIQPLNNLRLGTLKSEDYFNTGILLMNLSEIRTKVTPDDIFKAIQTNKNRLVLPDQDIFNHLYWNRIGEADWRIYNLDPRFYSKLKLFFPAIYNQEWVEMNVVFIHYCGKHKPWLENEKYRYDLGFYYHEFETKHTYLPAYHPELEEQNDA</sequence>
<dbReference type="SUPFAM" id="SSF53448">
    <property type="entry name" value="Nucleotide-diphospho-sugar transferases"/>
    <property type="match status" value="1"/>
</dbReference>
<dbReference type="CDD" id="cd04194">
    <property type="entry name" value="GT8_A4GalT_like"/>
    <property type="match status" value="1"/>
</dbReference>
<dbReference type="RefSeq" id="WP_058919280.1">
    <property type="nucleotide sequence ID" value="NZ_JBHSQC010000015.1"/>
</dbReference>